<protein>
    <submittedName>
        <fullName evidence="1">Uncharacterized protein</fullName>
    </submittedName>
</protein>
<dbReference type="EMBL" id="LR796574">
    <property type="protein sequence ID" value="CAB4152634.1"/>
    <property type="molecule type" value="Genomic_DNA"/>
</dbReference>
<proteinExistence type="predicted"/>
<gene>
    <name evidence="1" type="ORF">UFOVP612_17</name>
</gene>
<name>A0A6J5N0H1_9CAUD</name>
<evidence type="ECO:0000313" key="1">
    <source>
        <dbReference type="EMBL" id="CAB4152634.1"/>
    </source>
</evidence>
<accession>A0A6J5N0H1</accession>
<reference evidence="1" key="1">
    <citation type="submission" date="2020-04" db="EMBL/GenBank/DDBJ databases">
        <authorList>
            <person name="Chiriac C."/>
            <person name="Salcher M."/>
            <person name="Ghai R."/>
            <person name="Kavagutti S V."/>
        </authorList>
    </citation>
    <scope>NUCLEOTIDE SEQUENCE</scope>
</reference>
<sequence length="77" mass="8735">MTEEEFRELSAKWLNPIDLAMADLIDKSERMTIGAFNDEVEKIISQIPQMFGLLDRQAFIDSLEDQIGSAMLKGLES</sequence>
<organism evidence="1">
    <name type="scientific">uncultured Caudovirales phage</name>
    <dbReference type="NCBI Taxonomy" id="2100421"/>
    <lineage>
        <taxon>Viruses</taxon>
        <taxon>Duplodnaviria</taxon>
        <taxon>Heunggongvirae</taxon>
        <taxon>Uroviricota</taxon>
        <taxon>Caudoviricetes</taxon>
        <taxon>Peduoviridae</taxon>
        <taxon>Maltschvirus</taxon>
        <taxon>Maltschvirus maltsch</taxon>
    </lineage>
</organism>